<dbReference type="InterPro" id="IPR005478">
    <property type="entry name" value="Transketolase_bac-like"/>
</dbReference>
<name>A0A1Y5R9E2_9RHOB</name>
<accession>A0A1Y5R9E2</accession>
<feature type="binding site" evidence="15">
    <location>
        <position position="281"/>
    </location>
    <ligand>
        <name>thiamine diphosphate</name>
        <dbReference type="ChEBI" id="CHEBI:58937"/>
    </ligand>
</feature>
<feature type="site" description="Important for catalytic activity" evidence="17">
    <location>
        <position position="50"/>
    </location>
</feature>
<dbReference type="InterPro" id="IPR029061">
    <property type="entry name" value="THDP-binding"/>
</dbReference>
<dbReference type="GO" id="GO:0005829">
    <property type="term" value="C:cytosol"/>
    <property type="evidence" value="ECO:0007669"/>
    <property type="project" value="TreeGrafter"/>
</dbReference>
<feature type="active site" description="Proton donor" evidence="13">
    <location>
        <position position="430"/>
    </location>
</feature>
<comment type="pathway">
    <text evidence="2">Carbohydrate biosynthesis; Calvin cycle.</text>
</comment>
<comment type="cofactor">
    <cofactor evidence="15">
        <name>thiamine diphosphate</name>
        <dbReference type="ChEBI" id="CHEBI:58937"/>
    </cofactor>
    <text evidence="15">Binds 1 thiamine pyrophosphate per subunit. During the reaction, the substrate forms a covalent intermediate with the cofactor.</text>
</comment>
<gene>
    <name evidence="19" type="primary">tktA</name>
    <name evidence="19" type="ORF">PSJ8397_00154</name>
</gene>
<dbReference type="Gene3D" id="3.40.50.920">
    <property type="match status" value="1"/>
</dbReference>
<evidence type="ECO:0000313" key="19">
    <source>
        <dbReference type="EMBL" id="SLN12185.1"/>
    </source>
</evidence>
<evidence type="ECO:0000256" key="9">
    <source>
        <dbReference type="ARBA" id="ARBA00022842"/>
    </source>
</evidence>
<dbReference type="PANTHER" id="PTHR43522:SF2">
    <property type="entry name" value="TRANSKETOLASE 1-RELATED"/>
    <property type="match status" value="1"/>
</dbReference>
<evidence type="ECO:0000256" key="1">
    <source>
        <dbReference type="ARBA" id="ARBA00004959"/>
    </source>
</evidence>
<dbReference type="Gene3D" id="3.40.50.970">
    <property type="match status" value="2"/>
</dbReference>
<dbReference type="CDD" id="cd02012">
    <property type="entry name" value="TPP_TK"/>
    <property type="match status" value="1"/>
</dbReference>
<feature type="binding site" evidence="16">
    <location>
        <position position="207"/>
    </location>
    <ligand>
        <name>Mg(2+)</name>
        <dbReference type="ChEBI" id="CHEBI:18420"/>
    </ligand>
</feature>
<evidence type="ECO:0000256" key="2">
    <source>
        <dbReference type="ARBA" id="ARBA00005215"/>
    </source>
</evidence>
<feature type="binding site" evidence="15">
    <location>
        <begin position="139"/>
        <end position="141"/>
    </location>
    <ligand>
        <name>thiamine diphosphate</name>
        <dbReference type="ChEBI" id="CHEBI:58937"/>
    </ligand>
</feature>
<feature type="binding site" evidence="14">
    <location>
        <position position="403"/>
    </location>
    <ligand>
        <name>substrate</name>
    </ligand>
</feature>
<evidence type="ECO:0000256" key="15">
    <source>
        <dbReference type="PIRSR" id="PIRSR605478-3"/>
    </source>
</evidence>
<keyword evidence="20" id="KW-1185">Reference proteome</keyword>
<dbReference type="NCBIfam" id="TIGR00232">
    <property type="entry name" value="tktlase_bact"/>
    <property type="match status" value="1"/>
</dbReference>
<feature type="binding site" evidence="14">
    <location>
        <position position="492"/>
    </location>
    <ligand>
        <name>substrate</name>
    </ligand>
</feature>
<feature type="domain" description="Transketolase-like pyrimidine-binding" evidence="18">
    <location>
        <begin position="373"/>
        <end position="544"/>
    </location>
</feature>
<feature type="binding site" evidence="15">
    <location>
        <position position="178"/>
    </location>
    <ligand>
        <name>thiamine diphosphate</name>
        <dbReference type="ChEBI" id="CHEBI:58937"/>
    </ligand>
</feature>
<comment type="subunit">
    <text evidence="4">Homodimer.</text>
</comment>
<feature type="site" description="Important for catalytic activity" evidence="17">
    <location>
        <position position="281"/>
    </location>
</feature>
<evidence type="ECO:0000256" key="6">
    <source>
        <dbReference type="ARBA" id="ARBA00022679"/>
    </source>
</evidence>
<feature type="binding site" evidence="14">
    <location>
        <position position="539"/>
    </location>
    <ligand>
        <name>substrate</name>
    </ligand>
</feature>
<dbReference type="Proteomes" id="UP000193623">
    <property type="component" value="Unassembled WGS sequence"/>
</dbReference>
<dbReference type="PROSITE" id="PS00802">
    <property type="entry name" value="TRANSKETOLASE_2"/>
    <property type="match status" value="1"/>
</dbReference>
<evidence type="ECO:0000256" key="16">
    <source>
        <dbReference type="PIRSR" id="PIRSR605478-4"/>
    </source>
</evidence>
<reference evidence="19 20" key="1">
    <citation type="submission" date="2017-03" db="EMBL/GenBank/DDBJ databases">
        <authorList>
            <person name="Afonso C.L."/>
            <person name="Miller P.J."/>
            <person name="Scott M.A."/>
            <person name="Spackman E."/>
            <person name="Goraichik I."/>
            <person name="Dimitrov K.M."/>
            <person name="Suarez D.L."/>
            <person name="Swayne D.E."/>
        </authorList>
    </citation>
    <scope>NUCLEOTIDE SEQUENCE [LARGE SCALE GENOMIC DNA]</scope>
    <source>
        <strain evidence="19 20">CECT 8397</strain>
    </source>
</reference>
<evidence type="ECO:0000256" key="4">
    <source>
        <dbReference type="ARBA" id="ARBA00011738"/>
    </source>
</evidence>
<organism evidence="19 20">
    <name type="scientific">Pseudooctadecabacter jejudonensis</name>
    <dbReference type="NCBI Taxonomy" id="1391910"/>
    <lineage>
        <taxon>Bacteria</taxon>
        <taxon>Pseudomonadati</taxon>
        <taxon>Pseudomonadota</taxon>
        <taxon>Alphaproteobacteria</taxon>
        <taxon>Rhodobacterales</taxon>
        <taxon>Paracoccaceae</taxon>
        <taxon>Pseudooctadecabacter</taxon>
    </lineage>
</organism>
<comment type="pathway">
    <text evidence="1">Carbohydrate degradation; pentose phosphate pathway.</text>
</comment>
<dbReference type="SUPFAM" id="SSF52518">
    <property type="entry name" value="Thiamin diphosphate-binding fold (THDP-binding)"/>
    <property type="match status" value="2"/>
</dbReference>
<dbReference type="InterPro" id="IPR055152">
    <property type="entry name" value="Transketolase-like_C_2"/>
</dbReference>
<dbReference type="Pfam" id="PF00456">
    <property type="entry name" value="Transketolase_N"/>
    <property type="match status" value="1"/>
</dbReference>
<feature type="binding site" evidence="15">
    <location>
        <position position="90"/>
    </location>
    <ligand>
        <name>thiamine diphosphate</name>
        <dbReference type="ChEBI" id="CHEBI:58937"/>
    </ligand>
</feature>
<feature type="binding site" evidence="14">
    <location>
        <position position="480"/>
    </location>
    <ligand>
        <name>substrate</name>
    </ligand>
</feature>
<dbReference type="PANTHER" id="PTHR43522">
    <property type="entry name" value="TRANSKETOLASE"/>
    <property type="match status" value="1"/>
</dbReference>
<evidence type="ECO:0000256" key="5">
    <source>
        <dbReference type="ARBA" id="ARBA00013152"/>
    </source>
</evidence>
<keyword evidence="10 15" id="KW-0786">Thiamine pyrophosphate</keyword>
<dbReference type="GO" id="GO:0006098">
    <property type="term" value="P:pentose-phosphate shunt"/>
    <property type="evidence" value="ECO:0007669"/>
    <property type="project" value="TreeGrafter"/>
</dbReference>
<feature type="binding site" evidence="14">
    <location>
        <position position="50"/>
    </location>
    <ligand>
        <name>substrate</name>
    </ligand>
</feature>
<comment type="similarity">
    <text evidence="3">Belongs to the transketolase family.</text>
</comment>
<feature type="binding site" evidence="15">
    <location>
        <position position="207"/>
    </location>
    <ligand>
        <name>thiamine diphosphate</name>
        <dbReference type="ChEBI" id="CHEBI:58937"/>
    </ligand>
</feature>
<dbReference type="InterPro" id="IPR009014">
    <property type="entry name" value="Transketo_C/PFOR_II"/>
</dbReference>
<dbReference type="InterPro" id="IPR005475">
    <property type="entry name" value="Transketolase-like_Pyr-bd"/>
</dbReference>
<feature type="binding site" evidence="15">
    <location>
        <position position="456"/>
    </location>
    <ligand>
        <name>thiamine diphosphate</name>
        <dbReference type="ChEBI" id="CHEBI:58937"/>
    </ligand>
</feature>
<evidence type="ECO:0000256" key="7">
    <source>
        <dbReference type="ARBA" id="ARBA00022723"/>
    </source>
</evidence>
<feature type="binding site" evidence="14">
    <location>
        <position position="376"/>
    </location>
    <ligand>
        <name>substrate</name>
    </ligand>
</feature>
<dbReference type="Pfam" id="PF02779">
    <property type="entry name" value="Transket_pyr"/>
    <property type="match status" value="1"/>
</dbReference>
<sequence>MTLPNLFNLLQKDFPVDIQALRTAHPEHWMRAAAIRTLTLDAVAAANSGHSGMPMGMADVATVLFEKHLKFDPKAPHWPDRDRFILSAGHGSMLIYALLHLTGYEQATLQQLKDFRQWGARTAGHPEYGHLEGVETTTGPLGQGIANSVGFALAEEILRARYGKNVINHHTYVIAGDGCLMEGVSQEAIGLAGMQKLGHLIVFFDNNNITIDGTVDMADITDQSARFAASGWHVLEIDGHDPKAIDKAIVAAKAETGRPTMINCKTHIALGHAAQDTSKGHGALTNADQLQAAKEAYGWDYGPFEIPADVKSQWEAFGDRGAAARADWDARFAKLSKSKQDEFNRAFALDAPKKLSATIKAFKKQASEAGKKVATRASSESVLEVINPIMAETVGGSADLTGSNNTKTADLGVHTPDNREGRYIHYGIREHGMAAAMNGMVLHGGIRPYGGTFMCFTDYARGAMRLSALMKVPTVYVMTHDSIGLGEDGPTHQPVEHLAMLRATPNTNVFRPADSVEVAEAWELALTEKETPSVLALSRQGLPLVRTEHKTKNMSAQGAYVLADAEAGKRQAILMATGSEVSVAMEARAILEAEGIGTRVVSMPCWELFEQQDEKIRKRVLPGGPVRVAIEAGIRFGWDRWLFGERGKREKSGFVGMHDFGASAPAPELFEQFGITAEATAQKVRELLG</sequence>
<dbReference type="Pfam" id="PF22613">
    <property type="entry name" value="Transketolase_C_1"/>
    <property type="match status" value="1"/>
</dbReference>
<comment type="catalytic activity">
    <reaction evidence="11">
        <text>D-sedoheptulose 7-phosphate + D-glyceraldehyde 3-phosphate = aldehydo-D-ribose 5-phosphate + D-xylulose 5-phosphate</text>
        <dbReference type="Rhea" id="RHEA:10508"/>
        <dbReference type="ChEBI" id="CHEBI:57483"/>
        <dbReference type="ChEBI" id="CHEBI:57737"/>
        <dbReference type="ChEBI" id="CHEBI:58273"/>
        <dbReference type="ChEBI" id="CHEBI:59776"/>
        <dbReference type="EC" id="2.2.1.1"/>
    </reaction>
</comment>
<evidence type="ECO:0000259" key="18">
    <source>
        <dbReference type="SMART" id="SM00861"/>
    </source>
</evidence>
<evidence type="ECO:0000256" key="11">
    <source>
        <dbReference type="ARBA" id="ARBA00049473"/>
    </source>
</evidence>
<dbReference type="AlphaFoldDB" id="A0A1Y5R9E2"/>
<protein>
    <recommendedName>
        <fullName evidence="5 12">Transketolase</fullName>
        <ecNumber evidence="5 12">2.2.1.1</ecNumber>
    </recommendedName>
</protein>
<comment type="cofactor">
    <cofactor evidence="16">
        <name>Mg(2+)</name>
        <dbReference type="ChEBI" id="CHEBI:18420"/>
    </cofactor>
    <text evidence="16">Binds 1 Mg(2+) ion per subunit. Can also utilize other divalent metal cations, such as Ca(2+), Mn(2+) and Co(2+).</text>
</comment>
<dbReference type="EMBL" id="FWFT01000001">
    <property type="protein sequence ID" value="SLN12185.1"/>
    <property type="molecule type" value="Genomic_DNA"/>
</dbReference>
<evidence type="ECO:0000256" key="12">
    <source>
        <dbReference type="NCBIfam" id="TIGR00232"/>
    </source>
</evidence>
<feature type="binding site" evidence="16">
    <location>
        <position position="209"/>
    </location>
    <ligand>
        <name>Mg(2+)</name>
        <dbReference type="ChEBI" id="CHEBI:18420"/>
    </ligand>
</feature>
<keyword evidence="9 16" id="KW-0460">Magnesium</keyword>
<dbReference type="SMART" id="SM00861">
    <property type="entry name" value="Transket_pyr"/>
    <property type="match status" value="1"/>
</dbReference>
<dbReference type="FunFam" id="3.40.50.970:FF:000004">
    <property type="entry name" value="Transketolase"/>
    <property type="match status" value="1"/>
</dbReference>
<dbReference type="FunFam" id="3.40.50.970:FF:000003">
    <property type="entry name" value="Transketolase"/>
    <property type="match status" value="1"/>
</dbReference>
<feature type="binding site" evidence="16">
    <location>
        <position position="177"/>
    </location>
    <ligand>
        <name>Mg(2+)</name>
        <dbReference type="ChEBI" id="CHEBI:18420"/>
    </ligand>
</feature>
<dbReference type="GO" id="GO:0004802">
    <property type="term" value="F:transketolase activity"/>
    <property type="evidence" value="ECO:0007669"/>
    <property type="project" value="UniProtKB-UniRule"/>
</dbReference>
<evidence type="ECO:0000256" key="8">
    <source>
        <dbReference type="ARBA" id="ARBA00022837"/>
    </source>
</evidence>
<dbReference type="CDD" id="cd07033">
    <property type="entry name" value="TPP_PYR_DXS_TK_like"/>
    <property type="match status" value="1"/>
</dbReference>
<evidence type="ECO:0000256" key="13">
    <source>
        <dbReference type="PIRSR" id="PIRSR605478-1"/>
    </source>
</evidence>
<evidence type="ECO:0000256" key="3">
    <source>
        <dbReference type="ARBA" id="ARBA00007131"/>
    </source>
</evidence>
<evidence type="ECO:0000256" key="17">
    <source>
        <dbReference type="PIRSR" id="PIRSR605478-5"/>
    </source>
</evidence>
<keyword evidence="8" id="KW-0106">Calcium</keyword>
<dbReference type="InterPro" id="IPR005474">
    <property type="entry name" value="Transketolase_N"/>
</dbReference>
<dbReference type="InterPro" id="IPR020826">
    <property type="entry name" value="Transketolase_BS"/>
</dbReference>
<evidence type="ECO:0000256" key="10">
    <source>
        <dbReference type="ARBA" id="ARBA00023052"/>
    </source>
</evidence>
<feature type="binding site" evidence="14">
    <location>
        <position position="281"/>
    </location>
    <ligand>
        <name>substrate</name>
    </ligand>
</feature>
<dbReference type="GO" id="GO:0046872">
    <property type="term" value="F:metal ion binding"/>
    <property type="evidence" value="ECO:0007669"/>
    <property type="project" value="UniProtKB-KW"/>
</dbReference>
<dbReference type="EC" id="2.2.1.1" evidence="5 12"/>
<evidence type="ECO:0000313" key="20">
    <source>
        <dbReference type="Proteomes" id="UP000193623"/>
    </source>
</evidence>
<keyword evidence="7 16" id="KW-0479">Metal-binding</keyword>
<proteinExistence type="inferred from homology"/>
<keyword evidence="6 19" id="KW-0808">Transferase</keyword>
<dbReference type="SUPFAM" id="SSF52922">
    <property type="entry name" value="TK C-terminal domain-like"/>
    <property type="match status" value="1"/>
</dbReference>
<feature type="binding site" evidence="14">
    <location>
        <position position="488"/>
    </location>
    <ligand>
        <name>substrate</name>
    </ligand>
</feature>
<evidence type="ECO:0000256" key="14">
    <source>
        <dbReference type="PIRSR" id="PIRSR605478-2"/>
    </source>
</evidence>
<dbReference type="InterPro" id="IPR033247">
    <property type="entry name" value="Transketolase_fam"/>
</dbReference>